<dbReference type="PANTHER" id="PTHR21310:SF15">
    <property type="entry name" value="AMINOGLYCOSIDE PHOSPHOTRANSFERASE DOMAIN-CONTAINING PROTEIN"/>
    <property type="match status" value="1"/>
</dbReference>
<evidence type="ECO:0000313" key="3">
    <source>
        <dbReference type="Proteomes" id="UP001300096"/>
    </source>
</evidence>
<evidence type="ECO:0000259" key="1">
    <source>
        <dbReference type="Pfam" id="PF01636"/>
    </source>
</evidence>
<dbReference type="Pfam" id="PF01636">
    <property type="entry name" value="APH"/>
    <property type="match status" value="1"/>
</dbReference>
<dbReference type="SUPFAM" id="SSF56112">
    <property type="entry name" value="Protein kinase-like (PK-like)"/>
    <property type="match status" value="1"/>
</dbReference>
<dbReference type="InterPro" id="IPR002575">
    <property type="entry name" value="Aminoglycoside_PTrfase"/>
</dbReference>
<sequence length="334" mass="37098">MHSRTKAPVPTPVVTGLVEHHLGAPVAGVDELADGTYNAAYRVALADGAQVVVKVAPPDDLPRLAYEHALMRSEVSYYARAAGRAPVPAVLAEDFTRRLIDRDVIVLSFLDGAPLQRIGSDLTPQGLTAVRAELGTAVARLHEVRGESFGYDRPGDRDSLRGDTWSEAFSRIWDAAVSDIVRYRVRIGPSEELLRSTVRRHSALLDEVSEPTLVHFDLWDGNVFAAHDGDAARLTGLIDGERMFWGDPLAELVSTSLFREPAEDVAFNVAYARAGGREWTFDEDQRTRLALYDAYLCMLMLAEAVPRGYRGMDAVMSQRFIRRRLRTTLRRLHS</sequence>
<comment type="caution">
    <text evidence="2">The sequence shown here is derived from an EMBL/GenBank/DDBJ whole genome shotgun (WGS) entry which is preliminary data.</text>
</comment>
<dbReference type="EMBL" id="JAHWXN010000002">
    <property type="protein sequence ID" value="MCK2037891.1"/>
    <property type="molecule type" value="Genomic_DNA"/>
</dbReference>
<dbReference type="RefSeq" id="WP_247631249.1">
    <property type="nucleotide sequence ID" value="NZ_JAHWXN010000002.1"/>
</dbReference>
<feature type="domain" description="Aminoglycoside phosphotransferase" evidence="1">
    <location>
        <begin position="31"/>
        <end position="280"/>
    </location>
</feature>
<protein>
    <submittedName>
        <fullName evidence="2">Aminoglycoside phosphotransferase family protein</fullName>
    </submittedName>
</protein>
<organism evidence="2 3">
    <name type="scientific">Microbacterium croceum</name>
    <dbReference type="NCBI Taxonomy" id="2851645"/>
    <lineage>
        <taxon>Bacteria</taxon>
        <taxon>Bacillati</taxon>
        <taxon>Actinomycetota</taxon>
        <taxon>Actinomycetes</taxon>
        <taxon>Micrococcales</taxon>
        <taxon>Microbacteriaceae</taxon>
        <taxon>Microbacterium</taxon>
    </lineage>
</organism>
<dbReference type="Gene3D" id="3.30.200.20">
    <property type="entry name" value="Phosphorylase Kinase, domain 1"/>
    <property type="match status" value="1"/>
</dbReference>
<proteinExistence type="predicted"/>
<dbReference type="PANTHER" id="PTHR21310">
    <property type="entry name" value="AMINOGLYCOSIDE PHOSPHOTRANSFERASE-RELATED-RELATED"/>
    <property type="match status" value="1"/>
</dbReference>
<name>A0ABT0FJA5_9MICO</name>
<dbReference type="InterPro" id="IPR051678">
    <property type="entry name" value="AGP_Transferase"/>
</dbReference>
<accession>A0ABT0FJA5</accession>
<dbReference type="Gene3D" id="3.90.1200.10">
    <property type="match status" value="1"/>
</dbReference>
<dbReference type="Proteomes" id="UP001300096">
    <property type="component" value="Unassembled WGS sequence"/>
</dbReference>
<evidence type="ECO:0000313" key="2">
    <source>
        <dbReference type="EMBL" id="MCK2037891.1"/>
    </source>
</evidence>
<gene>
    <name evidence="2" type="ORF">KZC51_17315</name>
</gene>
<dbReference type="InterPro" id="IPR011009">
    <property type="entry name" value="Kinase-like_dom_sf"/>
</dbReference>
<reference evidence="2 3" key="1">
    <citation type="submission" date="2021-06" db="EMBL/GenBank/DDBJ databases">
        <title>Genome-based taxonomic framework of Microbacterium strains isolated from marine environment, the description of four new species and reclassification of four preexisting species.</title>
        <authorList>
            <person name="Lee S.D."/>
            <person name="Kim S.-M."/>
            <person name="Byeon Y.-S."/>
            <person name="Yang H.L."/>
            <person name="Kim I.S."/>
        </authorList>
    </citation>
    <scope>NUCLEOTIDE SEQUENCE [LARGE SCALE GENOMIC DNA]</scope>
    <source>
        <strain evidence="2 3">SSW1-49</strain>
    </source>
</reference>
<keyword evidence="3" id="KW-1185">Reference proteome</keyword>